<feature type="transmembrane region" description="Helical" evidence="8">
    <location>
        <begin position="436"/>
        <end position="459"/>
    </location>
</feature>
<evidence type="ECO:0000256" key="3">
    <source>
        <dbReference type="ARBA" id="ARBA00022475"/>
    </source>
</evidence>
<dbReference type="InterPro" id="IPR010290">
    <property type="entry name" value="TM_effector"/>
</dbReference>
<dbReference type="Gene3D" id="3.40.50.300">
    <property type="entry name" value="P-loop containing nucleotide triphosphate hydrolases"/>
    <property type="match status" value="1"/>
</dbReference>
<feature type="transmembrane region" description="Helical" evidence="8">
    <location>
        <begin position="364"/>
        <end position="386"/>
    </location>
</feature>
<keyword evidence="6 8" id="KW-0472">Membrane</keyword>
<feature type="transmembrane region" description="Helical" evidence="8">
    <location>
        <begin position="398"/>
        <end position="424"/>
    </location>
</feature>
<accession>A0AAU8DTW9</accession>
<dbReference type="AlphaFoldDB" id="A0AAU8DTW9"/>
<keyword evidence="5 8" id="KW-1133">Transmembrane helix</keyword>
<keyword evidence="4 8" id="KW-0812">Transmembrane</keyword>
<keyword evidence="3" id="KW-1003">Cell membrane</keyword>
<feature type="region of interest" description="Disordered" evidence="7">
    <location>
        <begin position="1"/>
        <end position="22"/>
    </location>
</feature>
<gene>
    <name evidence="9" type="ORF">ABLG96_04795</name>
</gene>
<evidence type="ECO:0000256" key="8">
    <source>
        <dbReference type="SAM" id="Phobius"/>
    </source>
</evidence>
<sequence length="732" mass="76389">MAADANGSHGAPASEATSPQALNRAHSQSALGELFRIPVFRRLWAGITISSLGDWLGLLATTALAAYLTRDSSGIAQGAAVSGVLVTRLLPDLILGPIAGAIVDRFDRRKLAIICDLAAAVLYAVIALTANLPVLLIAQFLVEAVGLFSTPAKQAMWVNIVPRDRLATANQLNYVSIYGMVPVASVLFALLSTISQFFGSSSQVASSTGLMAGSSSVAAVQVALFFNAATFLLTSMILYFSRRMIPAFVGERSTTRSVFTLIREGISFVKNSRVMRALYLGILGAFAGGGLVAGVAQSYVGALGAGNAGYGILFGAVFTGLALGMLVGPKVLPAVPRRVVFIVCIGLAGVMLLVMSVIQDFVGAVVTASAMGSAAGIAWITGFTMIGHEVSDQLRGRVFAFVMSSVRLTLLGSIAIGPVLAGAFGGHQLTIGQFTLSISGAGLVLALGGAVAVIVAIIAGRQVGGTKSGVLRRMMQRRRLINRQATRSGVLIAVEGSDRVETRRVADAVAGLLGGQGWDVVDLHGEPTPAADYTSLPVALRAGADLAERLRTEIDPRLADGAVVIFRDYLDSLVVRFGALGGLDEFRLVRLAQWVSDGSWPDLTIMVEAGAAAEPLPADAVGAADDLEPADPGLGTTGIALELAKDYEDGPRITDPDDLAEAEAAYRERVASAPERYVRVSALAAHAEELSLELLERIASVLRSRDPRVLTDPTLDLADATRTDEAATPSRS</sequence>
<dbReference type="EMBL" id="CP159218">
    <property type="protein sequence ID" value="XCG64649.1"/>
    <property type="molecule type" value="Genomic_DNA"/>
</dbReference>
<dbReference type="InterPro" id="IPR027417">
    <property type="entry name" value="P-loop_NTPase"/>
</dbReference>
<feature type="transmembrane region" description="Helical" evidence="8">
    <location>
        <begin position="218"/>
        <end position="240"/>
    </location>
</feature>
<evidence type="ECO:0000256" key="4">
    <source>
        <dbReference type="ARBA" id="ARBA00022692"/>
    </source>
</evidence>
<dbReference type="Gene3D" id="1.20.1250.20">
    <property type="entry name" value="MFS general substrate transporter like domains"/>
    <property type="match status" value="1"/>
</dbReference>
<evidence type="ECO:0000256" key="7">
    <source>
        <dbReference type="SAM" id="MobiDB-lite"/>
    </source>
</evidence>
<feature type="transmembrane region" description="Helical" evidence="8">
    <location>
        <begin position="277"/>
        <end position="296"/>
    </location>
</feature>
<reference evidence="9" key="1">
    <citation type="submission" date="2024-05" db="EMBL/GenBank/DDBJ databases">
        <authorList>
            <person name="Cai S.Y."/>
            <person name="Jin L.M."/>
            <person name="Li H.R."/>
        </authorList>
    </citation>
    <scope>NUCLEOTIDE SEQUENCE</scope>
    <source>
        <strain evidence="9">A5-74</strain>
    </source>
</reference>
<organism evidence="9">
    <name type="scientific">Nakamurella sp. A5-74</name>
    <dbReference type="NCBI Taxonomy" id="3158264"/>
    <lineage>
        <taxon>Bacteria</taxon>
        <taxon>Bacillati</taxon>
        <taxon>Actinomycetota</taxon>
        <taxon>Actinomycetes</taxon>
        <taxon>Nakamurellales</taxon>
        <taxon>Nakamurellaceae</taxon>
        <taxon>Nakamurella</taxon>
    </lineage>
</organism>
<dbReference type="SUPFAM" id="SSF103473">
    <property type="entry name" value="MFS general substrate transporter"/>
    <property type="match status" value="1"/>
</dbReference>
<protein>
    <submittedName>
        <fullName evidence="9">MFS transporter</fullName>
    </submittedName>
</protein>
<comment type="subcellular location">
    <subcellularLocation>
        <location evidence="1">Cell membrane</location>
        <topology evidence="1">Multi-pass membrane protein</topology>
    </subcellularLocation>
</comment>
<feature type="transmembrane region" description="Helical" evidence="8">
    <location>
        <begin position="339"/>
        <end position="358"/>
    </location>
</feature>
<dbReference type="PANTHER" id="PTHR43266:SF10">
    <property type="entry name" value="BACILYSIN EXPORTER BACE-RELATED"/>
    <property type="match status" value="1"/>
</dbReference>
<keyword evidence="2" id="KW-0813">Transport</keyword>
<evidence type="ECO:0000256" key="5">
    <source>
        <dbReference type="ARBA" id="ARBA00022989"/>
    </source>
</evidence>
<name>A0AAU8DTW9_9ACTN</name>
<feature type="transmembrane region" description="Helical" evidence="8">
    <location>
        <begin position="308"/>
        <end position="327"/>
    </location>
</feature>
<feature type="region of interest" description="Disordered" evidence="7">
    <location>
        <begin position="712"/>
        <end position="732"/>
    </location>
</feature>
<evidence type="ECO:0000256" key="2">
    <source>
        <dbReference type="ARBA" id="ARBA00022448"/>
    </source>
</evidence>
<dbReference type="RefSeq" id="WP_353650262.1">
    <property type="nucleotide sequence ID" value="NZ_CP159218.1"/>
</dbReference>
<dbReference type="Pfam" id="PF05977">
    <property type="entry name" value="MFS_3"/>
    <property type="match status" value="1"/>
</dbReference>
<dbReference type="PANTHER" id="PTHR43266">
    <property type="entry name" value="MACROLIDE-EFFLUX PROTEIN"/>
    <property type="match status" value="1"/>
</dbReference>
<dbReference type="InterPro" id="IPR036259">
    <property type="entry name" value="MFS_trans_sf"/>
</dbReference>
<evidence type="ECO:0000313" key="9">
    <source>
        <dbReference type="EMBL" id="XCG64649.1"/>
    </source>
</evidence>
<evidence type="ECO:0000256" key="6">
    <source>
        <dbReference type="ARBA" id="ARBA00023136"/>
    </source>
</evidence>
<evidence type="ECO:0000256" key="1">
    <source>
        <dbReference type="ARBA" id="ARBA00004651"/>
    </source>
</evidence>
<feature type="transmembrane region" description="Helical" evidence="8">
    <location>
        <begin position="43"/>
        <end position="68"/>
    </location>
</feature>
<feature type="transmembrane region" description="Helical" evidence="8">
    <location>
        <begin position="172"/>
        <end position="198"/>
    </location>
</feature>
<proteinExistence type="predicted"/>
<dbReference type="GO" id="GO:0005886">
    <property type="term" value="C:plasma membrane"/>
    <property type="evidence" value="ECO:0007669"/>
    <property type="project" value="UniProtKB-SubCell"/>
</dbReference>
<dbReference type="CDD" id="cd06173">
    <property type="entry name" value="MFS_MefA_like"/>
    <property type="match status" value="1"/>
</dbReference>